<organism evidence="1 2">
    <name type="scientific">Caerostris extrusa</name>
    <name type="common">Bark spider</name>
    <name type="synonym">Caerostris bankana</name>
    <dbReference type="NCBI Taxonomy" id="172846"/>
    <lineage>
        <taxon>Eukaryota</taxon>
        <taxon>Metazoa</taxon>
        <taxon>Ecdysozoa</taxon>
        <taxon>Arthropoda</taxon>
        <taxon>Chelicerata</taxon>
        <taxon>Arachnida</taxon>
        <taxon>Araneae</taxon>
        <taxon>Araneomorphae</taxon>
        <taxon>Entelegynae</taxon>
        <taxon>Araneoidea</taxon>
        <taxon>Araneidae</taxon>
        <taxon>Caerostris</taxon>
    </lineage>
</organism>
<proteinExistence type="predicted"/>
<dbReference type="AlphaFoldDB" id="A0AAV4PGH1"/>
<name>A0AAV4PGH1_CAEEX</name>
<evidence type="ECO:0000313" key="2">
    <source>
        <dbReference type="Proteomes" id="UP001054945"/>
    </source>
</evidence>
<reference evidence="1 2" key="1">
    <citation type="submission" date="2021-06" db="EMBL/GenBank/DDBJ databases">
        <title>Caerostris extrusa draft genome.</title>
        <authorList>
            <person name="Kono N."/>
            <person name="Arakawa K."/>
        </authorList>
    </citation>
    <scope>NUCLEOTIDE SEQUENCE [LARGE SCALE GENOMIC DNA]</scope>
</reference>
<evidence type="ECO:0000313" key="1">
    <source>
        <dbReference type="EMBL" id="GIX96058.1"/>
    </source>
</evidence>
<protein>
    <submittedName>
        <fullName evidence="1">Uncharacterized protein</fullName>
    </submittedName>
</protein>
<sequence>MSCKNLEKLPLKHRLMEQVYGKFCLNASIVPLLHKVDTPDNNKYAGRPISSKTPENIEKVRDFIANHRCASLRMMEESLNISKKEL</sequence>
<accession>A0AAV4PGH1</accession>
<dbReference type="EMBL" id="BPLR01004604">
    <property type="protein sequence ID" value="GIX96058.1"/>
    <property type="molecule type" value="Genomic_DNA"/>
</dbReference>
<comment type="caution">
    <text evidence="1">The sequence shown here is derived from an EMBL/GenBank/DDBJ whole genome shotgun (WGS) entry which is preliminary data.</text>
</comment>
<gene>
    <name evidence="1" type="ORF">CEXT_489761</name>
</gene>
<keyword evidence="2" id="KW-1185">Reference proteome</keyword>
<dbReference type="Proteomes" id="UP001054945">
    <property type="component" value="Unassembled WGS sequence"/>
</dbReference>